<evidence type="ECO:0000313" key="7">
    <source>
        <dbReference type="Proteomes" id="UP000035514"/>
    </source>
</evidence>
<dbReference type="NCBIfam" id="TIGR03707">
    <property type="entry name" value="PPK2_P_aer"/>
    <property type="match status" value="1"/>
</dbReference>
<evidence type="ECO:0000256" key="3">
    <source>
        <dbReference type="ARBA" id="ARBA00022777"/>
    </source>
</evidence>
<comment type="function">
    <text evidence="4">Uses inorganic polyphosphate (polyP) as a donor to convert GDP to GTP or ADP to ATP.</text>
</comment>
<evidence type="ECO:0000256" key="4">
    <source>
        <dbReference type="RuleBase" id="RU369062"/>
    </source>
</evidence>
<comment type="caution">
    <text evidence="6">The sequence shown here is derived from an EMBL/GenBank/DDBJ whole genome shotgun (WGS) entry which is preliminary data.</text>
</comment>
<organism evidence="6 7">
    <name type="scientific">Aliarcobacter butzleri L348</name>
    <dbReference type="NCBI Taxonomy" id="1447256"/>
    <lineage>
        <taxon>Bacteria</taxon>
        <taxon>Pseudomonadati</taxon>
        <taxon>Campylobacterota</taxon>
        <taxon>Epsilonproteobacteria</taxon>
        <taxon>Campylobacterales</taxon>
        <taxon>Arcobacteraceae</taxon>
        <taxon>Aliarcobacter</taxon>
    </lineage>
</organism>
<dbReference type="Proteomes" id="UP000035514">
    <property type="component" value="Unassembled WGS sequence"/>
</dbReference>
<dbReference type="GO" id="GO:0006793">
    <property type="term" value="P:phosphorus metabolic process"/>
    <property type="evidence" value="ECO:0007669"/>
    <property type="project" value="InterPro"/>
</dbReference>
<comment type="similarity">
    <text evidence="1 4">Belongs to the polyphosphate kinase 2 (PPK2) family. Class I subfamily.</text>
</comment>
<name>A0A0G9JQE9_9BACT</name>
<dbReference type="InterPro" id="IPR022486">
    <property type="entry name" value="PPK2_PA0141"/>
</dbReference>
<dbReference type="AlphaFoldDB" id="A0A0G9JQE9"/>
<dbReference type="EC" id="2.7.4.-" evidence="4"/>
<feature type="domain" description="Polyphosphate kinase-2-related" evidence="5">
    <location>
        <begin position="60"/>
        <end position="283"/>
    </location>
</feature>
<dbReference type="PANTHER" id="PTHR34383">
    <property type="entry name" value="POLYPHOSPHATE:AMP PHOSPHOTRANSFERASE-RELATED"/>
    <property type="match status" value="1"/>
</dbReference>
<evidence type="ECO:0000256" key="2">
    <source>
        <dbReference type="ARBA" id="ARBA00022679"/>
    </source>
</evidence>
<dbReference type="Gene3D" id="3.40.50.300">
    <property type="entry name" value="P-loop containing nucleotide triphosphate hydrolases"/>
    <property type="match status" value="1"/>
</dbReference>
<evidence type="ECO:0000259" key="5">
    <source>
        <dbReference type="Pfam" id="PF03976"/>
    </source>
</evidence>
<dbReference type="EMBL" id="JAIQ01000171">
    <property type="protein sequence ID" value="KLD96395.1"/>
    <property type="molecule type" value="Genomic_DNA"/>
</dbReference>
<proteinExistence type="inferred from homology"/>
<dbReference type="PATRIC" id="fig|1447256.3.peg.2367"/>
<comment type="subunit">
    <text evidence="4">Homotetramer.</text>
</comment>
<keyword evidence="3 4" id="KW-0418">Kinase</keyword>
<evidence type="ECO:0000256" key="1">
    <source>
        <dbReference type="ARBA" id="ARBA00009924"/>
    </source>
</evidence>
<keyword evidence="2 4" id="KW-0808">Transferase</keyword>
<dbReference type="GO" id="GO:0008976">
    <property type="term" value="F:polyphosphate kinase activity"/>
    <property type="evidence" value="ECO:0007669"/>
    <property type="project" value="UniProtKB-UniRule"/>
</dbReference>
<evidence type="ECO:0000313" key="6">
    <source>
        <dbReference type="EMBL" id="KLD96395.1"/>
    </source>
</evidence>
<dbReference type="InterPro" id="IPR022488">
    <property type="entry name" value="PPK2-related"/>
</dbReference>
<dbReference type="Pfam" id="PF03976">
    <property type="entry name" value="PPK2"/>
    <property type="match status" value="1"/>
</dbReference>
<accession>A0A0G9JQE9</accession>
<reference evidence="6 7" key="1">
    <citation type="submission" date="2014-01" db="EMBL/GenBank/DDBJ databases">
        <title>Development of a Comparative Genomic Fingerprinting Assay for High Resolution Genotyping of Arcobacter butzleri.</title>
        <authorList>
            <person name="Webb A.L."/>
            <person name="Inglis G.D."/>
            <person name="Kruczkiewicz P."/>
            <person name="Selinger L.B."/>
            <person name="Taboada E.N."/>
        </authorList>
    </citation>
    <scope>NUCLEOTIDE SEQUENCE [LARGE SCALE GENOMIC DNA]</scope>
    <source>
        <strain evidence="6 7">L348</strain>
    </source>
</reference>
<dbReference type="PANTHER" id="PTHR34383:SF1">
    <property type="entry name" value="ADP-POLYPHOSPHATE PHOSPHOTRANSFERASE"/>
    <property type="match status" value="1"/>
</dbReference>
<dbReference type="InterPro" id="IPR027417">
    <property type="entry name" value="P-loop_NTPase"/>
</dbReference>
<gene>
    <name evidence="6" type="ORF">AA20_12085</name>
</gene>
<dbReference type="SUPFAM" id="SSF52540">
    <property type="entry name" value="P-loop containing nucleoside triphosphate hydrolases"/>
    <property type="match status" value="1"/>
</dbReference>
<dbReference type="RefSeq" id="WP_014469115.1">
    <property type="nucleotide sequence ID" value="NZ_JAIQ01000171.1"/>
</dbReference>
<protein>
    <recommendedName>
        <fullName evidence="4">ADP/GDP-polyphosphate phosphotransferase</fullName>
        <ecNumber evidence="4">2.7.4.-</ecNumber>
    </recommendedName>
    <alternativeName>
        <fullName evidence="4">Polyphosphate kinase PPK2</fullName>
    </alternativeName>
</protein>
<sequence length="318" mass="37754">MEKERVEDLEIEIGETKESIKENYKDKKVIRKESKAKLKEKLDDEGTEKKVQIWVKKETLEYEEQLTKLQIELLKLQNHVKAQGLKILMIFEGRDAAGKGGTIKRITEHLNPRGARIVALEKPTEQERTQWYFQRYTKHLPSAGEIVLFDRSWYNRAGVEPVMGFCTHEEHHEFLREVPEFEQMLVKSGIILFKFYFSVSKKEQLRRFKKREIDPLKQYKLSPVDKESQNLWEKYTIAKFSMLMASNTEIAPWMVIRSDNKKKARLNCIRHILANLEYENKSKDKDIFKTDKDILIHGKNEITNMEQDNKFSKKKEDN</sequence>